<evidence type="ECO:0000313" key="1">
    <source>
        <dbReference type="EMBL" id="MCE7509038.1"/>
    </source>
</evidence>
<name>A0A9Q3ZCT9_9GAMM</name>
<keyword evidence="2" id="KW-1185">Reference proteome</keyword>
<dbReference type="EMBL" id="JAJVKT010000011">
    <property type="protein sequence ID" value="MCE7509038.1"/>
    <property type="molecule type" value="Genomic_DNA"/>
</dbReference>
<accession>A0A9Q3ZCT9</accession>
<comment type="caution">
    <text evidence="1">The sequence shown here is derived from an EMBL/GenBank/DDBJ whole genome shotgun (WGS) entry which is preliminary data.</text>
</comment>
<gene>
    <name evidence="1" type="ORF">LZG35_10365</name>
</gene>
<evidence type="ECO:0000313" key="2">
    <source>
        <dbReference type="Proteomes" id="UP001107961"/>
    </source>
</evidence>
<organism evidence="1 2">
    <name type="scientific">Alloalcanivorax xenomutans</name>
    <dbReference type="NCBI Taxonomy" id="1094342"/>
    <lineage>
        <taxon>Bacteria</taxon>
        <taxon>Pseudomonadati</taxon>
        <taxon>Pseudomonadota</taxon>
        <taxon>Gammaproteobacteria</taxon>
        <taxon>Oceanospirillales</taxon>
        <taxon>Alcanivoracaceae</taxon>
        <taxon>Alloalcanivorax</taxon>
    </lineage>
</organism>
<protein>
    <submittedName>
        <fullName evidence="1">Uncharacterized protein</fullName>
    </submittedName>
</protein>
<sequence length="191" mass="22013">MSDNCTHIVPVHKGDYPDDHAKVKEIVYWFQKRGMVENALSDCTLGEPGYRFLPEISRIFDEEPRPDSSEHTLLTHGLELHHGSRRVFHPMEGADLHFACPECNHDMGWDAADGISAWYEREDDYPQCRNCAKTFHITEYRTDHGGKEPPWAFSNVAITLWNAFGEAFAPWFLDEMKTLYGTDILVVEVRI</sequence>
<dbReference type="RefSeq" id="WP_233916980.1">
    <property type="nucleotide sequence ID" value="NZ_JAJVKS010000002.1"/>
</dbReference>
<proteinExistence type="predicted"/>
<dbReference type="Proteomes" id="UP001107961">
    <property type="component" value="Unassembled WGS sequence"/>
</dbReference>
<dbReference type="AlphaFoldDB" id="A0A9Q3ZCT9"/>
<reference evidence="1" key="1">
    <citation type="submission" date="2022-01" db="EMBL/GenBank/DDBJ databases">
        <authorList>
            <person name="Karlyshev A.V."/>
            <person name="Jaspars M."/>
        </authorList>
    </citation>
    <scope>NUCLEOTIDE SEQUENCE</scope>
    <source>
        <strain evidence="1">AGSA3-2</strain>
    </source>
</reference>